<feature type="region of interest" description="Disordered" evidence="1">
    <location>
        <begin position="47"/>
        <end position="82"/>
    </location>
</feature>
<evidence type="ECO:0000313" key="2">
    <source>
        <dbReference type="EMBL" id="TDG46048.1"/>
    </source>
</evidence>
<reference evidence="2 3" key="1">
    <citation type="journal article" date="2019" name="J. Hered.">
        <title>An Improved Genome Assembly for Drosophila navojoa, the Basal Species in the mojavensis Cluster.</title>
        <authorList>
            <person name="Vanderlinde T."/>
            <person name="Dupim E.G."/>
            <person name="Nazario-Yepiz N.O."/>
            <person name="Carvalho A.B."/>
        </authorList>
    </citation>
    <scope>NUCLEOTIDE SEQUENCE [LARGE SCALE GENOMIC DNA]</scope>
    <source>
        <strain evidence="2">Navoj_Jal97</strain>
        <tissue evidence="2">Whole organism</tissue>
    </source>
</reference>
<feature type="compositionally biased region" description="Basic residues" evidence="1">
    <location>
        <begin position="64"/>
        <end position="76"/>
    </location>
</feature>
<dbReference type="EMBL" id="LSRL02000065">
    <property type="protein sequence ID" value="TDG46048.1"/>
    <property type="molecule type" value="Genomic_DNA"/>
</dbReference>
<comment type="caution">
    <text evidence="2">The sequence shown here is derived from an EMBL/GenBank/DDBJ whole genome shotgun (WGS) entry which is preliminary data.</text>
</comment>
<dbReference type="AlphaFoldDB" id="A0A484BBC9"/>
<evidence type="ECO:0000313" key="3">
    <source>
        <dbReference type="Proteomes" id="UP000295192"/>
    </source>
</evidence>
<protein>
    <submittedName>
        <fullName evidence="2">Uncharacterized protein</fullName>
    </submittedName>
</protein>
<gene>
    <name evidence="2" type="ORF">AWZ03_007497</name>
</gene>
<proteinExistence type="predicted"/>
<organism evidence="2 3">
    <name type="scientific">Drosophila navojoa</name>
    <name type="common">Fruit fly</name>
    <dbReference type="NCBI Taxonomy" id="7232"/>
    <lineage>
        <taxon>Eukaryota</taxon>
        <taxon>Metazoa</taxon>
        <taxon>Ecdysozoa</taxon>
        <taxon>Arthropoda</taxon>
        <taxon>Hexapoda</taxon>
        <taxon>Insecta</taxon>
        <taxon>Pterygota</taxon>
        <taxon>Neoptera</taxon>
        <taxon>Endopterygota</taxon>
        <taxon>Diptera</taxon>
        <taxon>Brachycera</taxon>
        <taxon>Muscomorpha</taxon>
        <taxon>Ephydroidea</taxon>
        <taxon>Drosophilidae</taxon>
        <taxon>Drosophila</taxon>
    </lineage>
</organism>
<name>A0A484BBC9_DRONA</name>
<keyword evidence="3" id="KW-1185">Reference proteome</keyword>
<dbReference type="Proteomes" id="UP000295192">
    <property type="component" value="Unassembled WGS sequence"/>
</dbReference>
<accession>A0A484BBC9</accession>
<sequence length="82" mass="9481">MPKSGIKWAQVNTVFGVFKRLAQLAKVSVVILAAERAELFVQETRVPIHHRNNNKNKSNYNKSRTNRIRIKQHQHQHPASTL</sequence>
<evidence type="ECO:0000256" key="1">
    <source>
        <dbReference type="SAM" id="MobiDB-lite"/>
    </source>
</evidence>